<dbReference type="SUPFAM" id="SSF52151">
    <property type="entry name" value="FabD/lysophospholipase-like"/>
    <property type="match status" value="1"/>
</dbReference>
<evidence type="ECO:0000313" key="1">
    <source>
        <dbReference type="EMBL" id="GAA1854431.1"/>
    </source>
</evidence>
<dbReference type="Proteomes" id="UP001501094">
    <property type="component" value="Unassembled WGS sequence"/>
</dbReference>
<name>A0ABP4ZF22_9MICO</name>
<protein>
    <submittedName>
        <fullName evidence="1">ACP S-malonyltransferase</fullName>
    </submittedName>
</protein>
<dbReference type="Gene3D" id="3.40.366.10">
    <property type="entry name" value="Malonyl-Coenzyme A Acyl Carrier Protein, domain 2"/>
    <property type="match status" value="1"/>
</dbReference>
<gene>
    <name evidence="1" type="ORF">GCM10009751_09040</name>
</gene>
<keyword evidence="2" id="KW-1185">Reference proteome</keyword>
<sequence length="1266" mass="139335">MTHGTTTAPLAHDELDLRHADPERSVLAAALRHDWVPASPMSITEYLAQGRQARLVGVFPGLGSRAAYRDLGRFLLDTGIDEVTSVYRQAAHALSPGKPPESVLEMPAGSGRLERQARIGAQVLTHSLAFEAHLRATAERSGTALTFRAYTGESFGILASAVASGSISVAAGVRIARAFTPLSLVAAEGLRDGEPIARELSAYLPRRAAGRPLVPEPFHVIGVSGTPESLAGALEEIGRHFAVDDVEIHKRYSATRTNVYVRGAVMPAFGRLAARLDGIQVAELKEPTTFLAHSRRLRAVRTGLEQFMDRQGIEVGVPRVPLIANHRPAVLTTAAEVREAILAMTDQVMDSRATSEILDTLHADLAVELGPGGRSVELLQDNNLQTPVTAYTGAGAETARIFRTINGVSGLRRELERTRPAGEHLEPRHHDMLRAIFRSCAESSFTEDYTVRALGRIIVREMLRPEQDGSPAYYRLLEAFQHTWAYRNRVDVGSGELVLRARLRKRRPGEPGGPKGTYAELRTLDARGVPSSRHVEGVLSAETTVIRFDGLSHVDDGTMQRQLGHMVARQPLARMVHDQLAELIAATPSGPGASRTGSADRIAYQYTLYHLLRLRRPSVVAQRDRYLRGDDALGWLTALAVSGAAGPADVVVVHDLVLRGSTDRAALRAAVDRLTATMRDAVTPVISPDGVPLYSRRDLGFAVRAIVLGGAFEGHRDRSHLAGDTWTVRFDPAATGLGRVPRDGEGGFSVTLRSDLDVSARGVNPALDHLDDLSALGLTTEKKMILRHAQGRRILSTTISGYIKADERVVGFGAGGSESMTMFLVRDGSTRVVVRKILSEALVTAAWRPDGTGVMLPPFAKARQQAEYLRHLPEPVKPYFPEVFDVLEHELPAPPGDETGRPRQEVIYEMSFVEGAEVSRYVERWSPPPAVVARIYGAIYDVLDHHVHTVNRVPVPAGTLEESYFRKIEDRLELCRRTAPHTFGPALLDPETITINGNTFRNALALVRWFRDHPAHHQVLEPRFHSLVMGDTNTENVKISRTRPLVVAQKLIEQGAPRREIDAALAAITARTLGIKFLDPRAIGFRSTGRDTVDDPMYDNKPWHNSIGHYDEIHFEHFQLDVRTGAGRAPEVRIAFDEGNPFQRAYRVRDVVEHGEEVDPEHPRGMEDHFARVMRGAAGTPDGTSPVPAEDPYWLVRFVFMMGTHFTAMPPFHFQAELDGTMVDTYDVQRRPVAIYCEGVKWLNWAADLLEGRRTSFLGVPAPRLS</sequence>
<dbReference type="InterPro" id="IPR001227">
    <property type="entry name" value="Ac_transferase_dom_sf"/>
</dbReference>
<accession>A0ABP4ZF22</accession>
<organism evidence="1 2">
    <name type="scientific">Myceligenerans crystallogenes</name>
    <dbReference type="NCBI Taxonomy" id="316335"/>
    <lineage>
        <taxon>Bacteria</taxon>
        <taxon>Bacillati</taxon>
        <taxon>Actinomycetota</taxon>
        <taxon>Actinomycetes</taxon>
        <taxon>Micrococcales</taxon>
        <taxon>Promicromonosporaceae</taxon>
        <taxon>Myceligenerans</taxon>
    </lineage>
</organism>
<evidence type="ECO:0000313" key="2">
    <source>
        <dbReference type="Proteomes" id="UP001501094"/>
    </source>
</evidence>
<comment type="caution">
    <text evidence="1">The sequence shown here is derived from an EMBL/GenBank/DDBJ whole genome shotgun (WGS) entry which is preliminary data.</text>
</comment>
<dbReference type="RefSeq" id="WP_344099925.1">
    <property type="nucleotide sequence ID" value="NZ_BAAANL010000001.1"/>
</dbReference>
<dbReference type="EMBL" id="BAAANL010000001">
    <property type="protein sequence ID" value="GAA1854431.1"/>
    <property type="molecule type" value="Genomic_DNA"/>
</dbReference>
<proteinExistence type="predicted"/>
<dbReference type="InterPro" id="IPR016035">
    <property type="entry name" value="Acyl_Trfase/lysoPLipase"/>
</dbReference>
<reference evidence="2" key="1">
    <citation type="journal article" date="2019" name="Int. J. Syst. Evol. Microbiol.">
        <title>The Global Catalogue of Microorganisms (GCM) 10K type strain sequencing project: providing services to taxonomists for standard genome sequencing and annotation.</title>
        <authorList>
            <consortium name="The Broad Institute Genomics Platform"/>
            <consortium name="The Broad Institute Genome Sequencing Center for Infectious Disease"/>
            <person name="Wu L."/>
            <person name="Ma J."/>
        </authorList>
    </citation>
    <scope>NUCLEOTIDE SEQUENCE [LARGE SCALE GENOMIC DNA]</scope>
    <source>
        <strain evidence="2">JCM 14326</strain>
    </source>
</reference>